<evidence type="ECO:0000313" key="1">
    <source>
        <dbReference type="EMBL" id="QLG30088.1"/>
    </source>
</evidence>
<reference evidence="1 2" key="1">
    <citation type="submission" date="2020-07" db="EMBL/GenBank/DDBJ databases">
        <title>Gai3-2, isolated from salt lake.</title>
        <authorList>
            <person name="Cui H."/>
            <person name="Shi X."/>
        </authorList>
    </citation>
    <scope>NUCLEOTIDE SEQUENCE [LARGE SCALE GENOMIC DNA]</scope>
    <source>
        <strain evidence="1 2">Gai3-2</strain>
        <plasmid evidence="1 2">unnamed3</plasmid>
    </source>
</reference>
<dbReference type="EMBL" id="CP058532">
    <property type="protein sequence ID" value="QLG30088.1"/>
    <property type="molecule type" value="Genomic_DNA"/>
</dbReference>
<geneLocation type="plasmid" evidence="1 2">
    <name>unnamed3</name>
</geneLocation>
<dbReference type="KEGG" id="halg:HUG10_21110"/>
<evidence type="ECO:0000313" key="2">
    <source>
        <dbReference type="Proteomes" id="UP000509750"/>
    </source>
</evidence>
<proteinExistence type="predicted"/>
<dbReference type="GeneID" id="56031389"/>
<gene>
    <name evidence="1" type="ORF">HUG10_21110</name>
</gene>
<sequence length="104" mass="11382">MGAIERMGCIADRLSTEWELDDVVIEKTATATAMYRHASGAIVMWSAEPGHTVQLWDADGDVETWLDDEHASLDAASEAVQTCIEMVDYGTDQLMPPQASTPRP</sequence>
<name>A0A7D5GHW1_9EURY</name>
<protein>
    <submittedName>
        <fullName evidence="1">Uncharacterized protein</fullName>
    </submittedName>
</protein>
<organism evidence="1 2">
    <name type="scientific">Halorarum halophilum</name>
    <dbReference type="NCBI Taxonomy" id="2743090"/>
    <lineage>
        <taxon>Archaea</taxon>
        <taxon>Methanobacteriati</taxon>
        <taxon>Methanobacteriota</taxon>
        <taxon>Stenosarchaea group</taxon>
        <taxon>Halobacteria</taxon>
        <taxon>Halobacteriales</taxon>
        <taxon>Haloferacaceae</taxon>
        <taxon>Halorarum</taxon>
    </lineage>
</organism>
<keyword evidence="1" id="KW-0614">Plasmid</keyword>
<keyword evidence="2" id="KW-1185">Reference proteome</keyword>
<dbReference type="AlphaFoldDB" id="A0A7D5GHW1"/>
<accession>A0A7D5GHW1</accession>
<dbReference type="Proteomes" id="UP000509750">
    <property type="component" value="Plasmid unnamed3"/>
</dbReference>
<dbReference type="RefSeq" id="WP_179171662.1">
    <property type="nucleotide sequence ID" value="NZ_CP058532.1"/>
</dbReference>